<sequence length="98" mass="11434">MEKLRLNPYLLPHKGLRYLIGKVTLLAGNLDQPKEEDVKRLKLLSNELFYLLEQHAIIEDFVILPNLENRCPGSTAENHEEHEYLEAIIQQLEEKTLV</sequence>
<accession>A0ABV6FX74</accession>
<dbReference type="Gene3D" id="1.20.120.520">
    <property type="entry name" value="nmb1532 protein domain like"/>
    <property type="match status" value="1"/>
</dbReference>
<gene>
    <name evidence="2" type="ORF">ACFFIP_17490</name>
</gene>
<proteinExistence type="predicted"/>
<comment type="caution">
    <text evidence="2">The sequence shown here is derived from an EMBL/GenBank/DDBJ whole genome shotgun (WGS) entry which is preliminary data.</text>
</comment>
<keyword evidence="3" id="KW-1185">Reference proteome</keyword>
<feature type="domain" description="Hemerythrin-like" evidence="1">
    <location>
        <begin position="13"/>
        <end position="95"/>
    </location>
</feature>
<dbReference type="Proteomes" id="UP001589797">
    <property type="component" value="Unassembled WGS sequence"/>
</dbReference>
<evidence type="ECO:0000313" key="3">
    <source>
        <dbReference type="Proteomes" id="UP001589797"/>
    </source>
</evidence>
<dbReference type="Pfam" id="PF01814">
    <property type="entry name" value="Hemerythrin"/>
    <property type="match status" value="1"/>
</dbReference>
<name>A0ABV6FX74_9BACT</name>
<evidence type="ECO:0000313" key="2">
    <source>
        <dbReference type="EMBL" id="MFC0264485.1"/>
    </source>
</evidence>
<evidence type="ECO:0000259" key="1">
    <source>
        <dbReference type="Pfam" id="PF01814"/>
    </source>
</evidence>
<dbReference type="RefSeq" id="WP_382389042.1">
    <property type="nucleotide sequence ID" value="NZ_JBHLWI010000055.1"/>
</dbReference>
<reference evidence="2 3" key="1">
    <citation type="submission" date="2024-09" db="EMBL/GenBank/DDBJ databases">
        <authorList>
            <person name="Sun Q."/>
            <person name="Mori K."/>
        </authorList>
    </citation>
    <scope>NUCLEOTIDE SEQUENCE [LARGE SCALE GENOMIC DNA]</scope>
    <source>
        <strain evidence="2 3">CCM 7650</strain>
    </source>
</reference>
<dbReference type="EMBL" id="JBHLWI010000055">
    <property type="protein sequence ID" value="MFC0264485.1"/>
    <property type="molecule type" value="Genomic_DNA"/>
</dbReference>
<protein>
    <submittedName>
        <fullName evidence="2">Hemerythrin domain-containing protein</fullName>
    </submittedName>
</protein>
<dbReference type="InterPro" id="IPR012312">
    <property type="entry name" value="Hemerythrin-like"/>
</dbReference>
<organism evidence="2 3">
    <name type="scientific">Fontibacter flavus</name>
    <dbReference type="NCBI Taxonomy" id="654838"/>
    <lineage>
        <taxon>Bacteria</taxon>
        <taxon>Pseudomonadati</taxon>
        <taxon>Bacteroidota</taxon>
        <taxon>Cytophagia</taxon>
        <taxon>Cytophagales</taxon>
        <taxon>Cyclobacteriaceae</taxon>
        <taxon>Fontibacter</taxon>
    </lineage>
</organism>